<evidence type="ECO:0000313" key="4">
    <source>
        <dbReference type="Proteomes" id="UP000000245"/>
    </source>
</evidence>
<dbReference type="Gene3D" id="3.40.720.10">
    <property type="entry name" value="Alkaline Phosphatase, subunit A"/>
    <property type="match status" value="2"/>
</dbReference>
<evidence type="ECO:0000313" key="3">
    <source>
        <dbReference type="EMBL" id="ABQ32243.1"/>
    </source>
</evidence>
<keyword evidence="1" id="KW-0378">Hydrolase</keyword>
<gene>
    <name evidence="3" type="ordered locus">Acry_3054</name>
</gene>
<evidence type="ECO:0000256" key="1">
    <source>
        <dbReference type="ARBA" id="ARBA00022801"/>
    </source>
</evidence>
<proteinExistence type="predicted"/>
<sequence length="658" mass="71273">MKRALIIACSALSAVSVAALAATGHEVVTQPDARGIVRKMMDAPQPMPSDAEMTAMVRRKIKYVFVLYQENRSFDSYFGTFPGADGLYSQPASKTPGFVQTLINTNGSRTTISPFRIGPKQYAWDTDDIDHSHARIVAKMHVVNGTARMDRFAITEEKKYSPHGDPSLEAKQFGELSMAYEDCDTVPFLWRYADRFVLFDHVFQDIAGPSTPGNLSIFAAQTGLTQWAFHPNEATGTFKGGPETTNAAGGRISEAGAGVPVVTDDDPFWGSPLDPDPKVPVNPHDFTSPHGAHVQINQTYASLALTTAGHEIRRETAHDENPRLDLADVRQDIAYLAAHGQKPVDWGWYEEGYGKAVSAAHEGPTDADGVHAAYITHHNGPQYFGYVANNPAERDHLHGASAFFTALKTGGLPATGGVFYLKGGYLNDMGLTPDNPSAKARRNFRGDDDHPAYSDSQISEAFVARAVNAIARSRYWKHAAIIITWDDSEGDYDHVPPPIVVKGPDHEPLTFGPRVPLIVISPYARVHQISHAVGSQASVVKFVDKVFGLTPLALLPDEMKGRRLGLKEFGEANVGPADAITPDTTDLMTAFDPARLDGKARPLPPSYAIIPDHDITTLPQFGGKGCQADGIVPTDVAKGIHTKIPADFNPLPKTNPSA</sequence>
<dbReference type="PANTHER" id="PTHR31956:SF1">
    <property type="entry name" value="NON-SPECIFIC PHOSPHOLIPASE C1"/>
    <property type="match status" value="1"/>
</dbReference>
<protein>
    <submittedName>
        <fullName evidence="3">Phosphoesterase</fullName>
    </submittedName>
</protein>
<dbReference type="KEGG" id="acr:Acry_3054"/>
<dbReference type="AlphaFoldDB" id="A5G311"/>
<dbReference type="InterPro" id="IPR007312">
    <property type="entry name" value="Phosphoesterase"/>
</dbReference>
<dbReference type="RefSeq" id="WP_012040510.1">
    <property type="nucleotide sequence ID" value="NC_009484.1"/>
</dbReference>
<keyword evidence="2" id="KW-0732">Signal</keyword>
<name>A5G311_ACICJ</name>
<dbReference type="Pfam" id="PF04185">
    <property type="entry name" value="Phosphoesterase"/>
    <property type="match status" value="1"/>
</dbReference>
<organism evidence="3 4">
    <name type="scientific">Acidiphilium cryptum (strain JF-5)</name>
    <dbReference type="NCBI Taxonomy" id="349163"/>
    <lineage>
        <taxon>Bacteria</taxon>
        <taxon>Pseudomonadati</taxon>
        <taxon>Pseudomonadota</taxon>
        <taxon>Alphaproteobacteria</taxon>
        <taxon>Acetobacterales</taxon>
        <taxon>Acidocellaceae</taxon>
        <taxon>Acidiphilium</taxon>
    </lineage>
</organism>
<keyword evidence="4" id="KW-1185">Reference proteome</keyword>
<feature type="signal peptide" evidence="2">
    <location>
        <begin position="1"/>
        <end position="21"/>
    </location>
</feature>
<dbReference type="GO" id="GO:0042578">
    <property type="term" value="F:phosphoric ester hydrolase activity"/>
    <property type="evidence" value="ECO:0007669"/>
    <property type="project" value="UniProtKB-ARBA"/>
</dbReference>
<dbReference type="eggNOG" id="COG3511">
    <property type="taxonomic scope" value="Bacteria"/>
</dbReference>
<dbReference type="PANTHER" id="PTHR31956">
    <property type="entry name" value="NON-SPECIFIC PHOSPHOLIPASE C4-RELATED"/>
    <property type="match status" value="1"/>
</dbReference>
<feature type="chain" id="PRO_5002683185" evidence="2">
    <location>
        <begin position="22"/>
        <end position="658"/>
    </location>
</feature>
<dbReference type="Proteomes" id="UP000000245">
    <property type="component" value="Chromosome"/>
</dbReference>
<accession>A5G311</accession>
<dbReference type="InterPro" id="IPR017850">
    <property type="entry name" value="Alkaline_phosphatase_core_sf"/>
</dbReference>
<dbReference type="EMBL" id="CP000697">
    <property type="protein sequence ID" value="ABQ32243.1"/>
    <property type="molecule type" value="Genomic_DNA"/>
</dbReference>
<dbReference type="STRING" id="349163.Acry_3054"/>
<dbReference type="HOGENOM" id="CLU_422601_0_0_5"/>
<evidence type="ECO:0000256" key="2">
    <source>
        <dbReference type="SAM" id="SignalP"/>
    </source>
</evidence>
<reference evidence="3 4" key="1">
    <citation type="submission" date="2007-05" db="EMBL/GenBank/DDBJ databases">
        <title>Complete sequence of chromosome of Acidiphilium cryptum JF-5.</title>
        <authorList>
            <consortium name="US DOE Joint Genome Institute"/>
            <person name="Copeland A."/>
            <person name="Lucas S."/>
            <person name="Lapidus A."/>
            <person name="Barry K."/>
            <person name="Detter J.C."/>
            <person name="Glavina del Rio T."/>
            <person name="Hammon N."/>
            <person name="Israni S."/>
            <person name="Dalin E."/>
            <person name="Tice H."/>
            <person name="Pitluck S."/>
            <person name="Sims D."/>
            <person name="Brettin T."/>
            <person name="Bruce D."/>
            <person name="Han C."/>
            <person name="Schmutz J."/>
            <person name="Larimer F."/>
            <person name="Land M."/>
            <person name="Hauser L."/>
            <person name="Kyrpides N."/>
            <person name="Kim E."/>
            <person name="Magnuson T."/>
            <person name="Richardson P."/>
        </authorList>
    </citation>
    <scope>NUCLEOTIDE SEQUENCE [LARGE SCALE GENOMIC DNA]</scope>
    <source>
        <strain evidence="3 4">JF-5</strain>
    </source>
</reference>